<sequence length="312" mass="34034">MARGQIRAPAAHHGRRGADRDQLGGRLHRPNARRPAVLVRRRRRHRRRLKWFPDRRGLTAGLVAAGFGAGAALSVAPIDSVINHAGWRAAFFQFGIIQGIIVILAALFLAAPPEGFKATAAAIVKRVSKNVRQASVDSTPAEMLRTPHFWVMYVMMVLVGGGGLMATAQLGPIAKSTGVDKVVVMWGLTALVLALQIDRVLNGITRPIWGWISDQIGRENSMFIAFGIQGVAILWLLSVLDKPVAFIIASGAAFFFWGEMYSLFPAMVGDMWGRKYAGTNYGLMYTAKGVASIWAGPLAAYMFEVQKGWHTV</sequence>
<dbReference type="SUPFAM" id="SSF103473">
    <property type="entry name" value="MFS general substrate transporter"/>
    <property type="match status" value="1"/>
</dbReference>
<reference evidence="8 9" key="1">
    <citation type="journal article" date="2019" name="Nat. Microbiol.">
        <title>Mediterranean grassland soil C-N compound turnover is dependent on rainfall and depth, and is mediated by genomically divergent microorganisms.</title>
        <authorList>
            <person name="Diamond S."/>
            <person name="Andeer P.F."/>
            <person name="Li Z."/>
            <person name="Crits-Christoph A."/>
            <person name="Burstein D."/>
            <person name="Anantharaman K."/>
            <person name="Lane K.R."/>
            <person name="Thomas B.C."/>
            <person name="Pan C."/>
            <person name="Northen T.R."/>
            <person name="Banfield J.F."/>
        </authorList>
    </citation>
    <scope>NUCLEOTIDE SEQUENCE [LARGE SCALE GENOMIC DNA]</scope>
    <source>
        <strain evidence="8">NP_6</strain>
    </source>
</reference>
<feature type="non-terminal residue" evidence="8">
    <location>
        <position position="312"/>
    </location>
</feature>
<evidence type="ECO:0000256" key="4">
    <source>
        <dbReference type="ARBA" id="ARBA00022989"/>
    </source>
</evidence>
<dbReference type="InterPro" id="IPR036259">
    <property type="entry name" value="MFS_trans_sf"/>
</dbReference>
<proteinExistence type="predicted"/>
<comment type="subcellular location">
    <subcellularLocation>
        <location evidence="1">Membrane</location>
        <topology evidence="1">Multi-pass membrane protein</topology>
    </subcellularLocation>
</comment>
<evidence type="ECO:0000256" key="1">
    <source>
        <dbReference type="ARBA" id="ARBA00004141"/>
    </source>
</evidence>
<dbReference type="Proteomes" id="UP000318093">
    <property type="component" value="Unassembled WGS sequence"/>
</dbReference>
<dbReference type="InterPro" id="IPR052983">
    <property type="entry name" value="MFS_Riboflavin_Transporter"/>
</dbReference>
<keyword evidence="2" id="KW-0813">Transport</keyword>
<dbReference type="PANTHER" id="PTHR43385:SF1">
    <property type="entry name" value="RIBOFLAVIN TRANSPORTER RIBJ"/>
    <property type="match status" value="1"/>
</dbReference>
<evidence type="ECO:0000256" key="2">
    <source>
        <dbReference type="ARBA" id="ARBA00022448"/>
    </source>
</evidence>
<dbReference type="Pfam" id="PF07690">
    <property type="entry name" value="MFS_1"/>
    <property type="match status" value="1"/>
</dbReference>
<accession>A0A537JDS4</accession>
<dbReference type="InterPro" id="IPR011701">
    <property type="entry name" value="MFS"/>
</dbReference>
<feature type="transmembrane region" description="Helical" evidence="7">
    <location>
        <begin position="150"/>
        <end position="171"/>
    </location>
</feature>
<feature type="transmembrane region" description="Helical" evidence="7">
    <location>
        <begin position="244"/>
        <end position="264"/>
    </location>
</feature>
<dbReference type="Gene3D" id="1.20.1250.20">
    <property type="entry name" value="MFS general substrate transporter like domains"/>
    <property type="match status" value="1"/>
</dbReference>
<dbReference type="AlphaFoldDB" id="A0A537JDS4"/>
<organism evidence="8 9">
    <name type="scientific">Candidatus Segetimicrobium genomatis</name>
    <dbReference type="NCBI Taxonomy" id="2569760"/>
    <lineage>
        <taxon>Bacteria</taxon>
        <taxon>Bacillati</taxon>
        <taxon>Candidatus Sysuimicrobiota</taxon>
        <taxon>Candidatus Sysuimicrobiia</taxon>
        <taxon>Candidatus Sysuimicrobiales</taxon>
        <taxon>Candidatus Segetimicrobiaceae</taxon>
        <taxon>Candidatus Segetimicrobium</taxon>
    </lineage>
</organism>
<feature type="region of interest" description="Disordered" evidence="6">
    <location>
        <begin position="1"/>
        <end position="28"/>
    </location>
</feature>
<dbReference type="PANTHER" id="PTHR43385">
    <property type="entry name" value="RIBOFLAVIN TRANSPORTER RIBJ"/>
    <property type="match status" value="1"/>
</dbReference>
<feature type="transmembrane region" description="Helical" evidence="7">
    <location>
        <begin position="285"/>
        <end position="303"/>
    </location>
</feature>
<feature type="transmembrane region" description="Helical" evidence="7">
    <location>
        <begin position="90"/>
        <end position="111"/>
    </location>
</feature>
<dbReference type="EMBL" id="VBAN01000196">
    <property type="protein sequence ID" value="TMI81681.1"/>
    <property type="molecule type" value="Genomic_DNA"/>
</dbReference>
<keyword evidence="5 7" id="KW-0472">Membrane</keyword>
<evidence type="ECO:0000313" key="8">
    <source>
        <dbReference type="EMBL" id="TMI81681.1"/>
    </source>
</evidence>
<evidence type="ECO:0000256" key="3">
    <source>
        <dbReference type="ARBA" id="ARBA00022692"/>
    </source>
</evidence>
<feature type="transmembrane region" description="Helical" evidence="7">
    <location>
        <begin position="222"/>
        <end position="238"/>
    </location>
</feature>
<comment type="caution">
    <text evidence="8">The sequence shown here is derived from an EMBL/GenBank/DDBJ whole genome shotgun (WGS) entry which is preliminary data.</text>
</comment>
<keyword evidence="3 7" id="KW-0812">Transmembrane</keyword>
<gene>
    <name evidence="8" type="ORF">E6H03_06650</name>
</gene>
<evidence type="ECO:0000313" key="9">
    <source>
        <dbReference type="Proteomes" id="UP000318093"/>
    </source>
</evidence>
<dbReference type="GO" id="GO:0022857">
    <property type="term" value="F:transmembrane transporter activity"/>
    <property type="evidence" value="ECO:0007669"/>
    <property type="project" value="InterPro"/>
</dbReference>
<evidence type="ECO:0000256" key="5">
    <source>
        <dbReference type="ARBA" id="ARBA00023136"/>
    </source>
</evidence>
<keyword evidence="4 7" id="KW-1133">Transmembrane helix</keyword>
<evidence type="ECO:0000256" key="7">
    <source>
        <dbReference type="SAM" id="Phobius"/>
    </source>
</evidence>
<protein>
    <submittedName>
        <fullName evidence="8">MFS transporter</fullName>
    </submittedName>
</protein>
<evidence type="ECO:0000256" key="6">
    <source>
        <dbReference type="SAM" id="MobiDB-lite"/>
    </source>
</evidence>
<dbReference type="GO" id="GO:0016020">
    <property type="term" value="C:membrane"/>
    <property type="evidence" value="ECO:0007669"/>
    <property type="project" value="UniProtKB-SubCell"/>
</dbReference>
<name>A0A537JDS4_9BACT</name>
<feature type="transmembrane region" description="Helical" evidence="7">
    <location>
        <begin position="57"/>
        <end position="78"/>
    </location>
</feature>